<evidence type="ECO:0000256" key="1">
    <source>
        <dbReference type="ARBA" id="ARBA00004370"/>
    </source>
</evidence>
<keyword evidence="2" id="KW-0472">Membrane</keyword>
<feature type="domain" description="Neurotransmitter-gated ion-channel ligand-binding" evidence="3">
    <location>
        <begin position="61"/>
        <end position="93"/>
    </location>
</feature>
<dbReference type="InterPro" id="IPR006202">
    <property type="entry name" value="Neur_chan_lig-bd"/>
</dbReference>
<dbReference type="GO" id="GO:0016020">
    <property type="term" value="C:membrane"/>
    <property type="evidence" value="ECO:0007669"/>
    <property type="project" value="UniProtKB-SubCell"/>
</dbReference>
<dbReference type="AlphaFoldDB" id="A0A914S262"/>
<dbReference type="InterPro" id="IPR036734">
    <property type="entry name" value="Neur_chan_lig-bd_sf"/>
</dbReference>
<dbReference type="InterPro" id="IPR018000">
    <property type="entry name" value="Neurotransmitter_ion_chnl_CS"/>
</dbReference>
<dbReference type="WBParaSite" id="PEQ_0001286501-mRNA-1">
    <property type="protein sequence ID" value="PEQ_0001286501-mRNA-1"/>
    <property type="gene ID" value="PEQ_0001286501"/>
</dbReference>
<organism evidence="4 5">
    <name type="scientific">Parascaris equorum</name>
    <name type="common">Equine roundworm</name>
    <dbReference type="NCBI Taxonomy" id="6256"/>
    <lineage>
        <taxon>Eukaryota</taxon>
        <taxon>Metazoa</taxon>
        <taxon>Ecdysozoa</taxon>
        <taxon>Nematoda</taxon>
        <taxon>Chromadorea</taxon>
        <taxon>Rhabditida</taxon>
        <taxon>Spirurina</taxon>
        <taxon>Ascaridomorpha</taxon>
        <taxon>Ascaridoidea</taxon>
        <taxon>Ascarididae</taxon>
        <taxon>Parascaris</taxon>
    </lineage>
</organism>
<evidence type="ECO:0000313" key="4">
    <source>
        <dbReference type="Proteomes" id="UP000887564"/>
    </source>
</evidence>
<proteinExistence type="predicted"/>
<protein>
    <submittedName>
        <fullName evidence="5">Neurotransmitter-gated ion-channel ligand-binding domain-containing protein</fullName>
    </submittedName>
</protein>
<sequence>MYLHQYWRDERLSWSPHIDIDDMTLSGEFSQYVRAFRFYHFSGLLVLLLKSQSKHQLTNVGFTSTLACHMDLRNYPLDSQNCTVEIESCKFDVLTVE</sequence>
<name>A0A914S262_PAREQ</name>
<dbReference type="Gene3D" id="2.70.170.10">
    <property type="entry name" value="Neurotransmitter-gated ion-channel ligand-binding domain"/>
    <property type="match status" value="1"/>
</dbReference>
<keyword evidence="4" id="KW-1185">Reference proteome</keyword>
<dbReference type="PROSITE" id="PS00236">
    <property type="entry name" value="NEUROTR_ION_CHANNEL"/>
    <property type="match status" value="1"/>
</dbReference>
<dbReference type="GO" id="GO:0005230">
    <property type="term" value="F:extracellular ligand-gated monoatomic ion channel activity"/>
    <property type="evidence" value="ECO:0007669"/>
    <property type="project" value="InterPro"/>
</dbReference>
<dbReference type="Pfam" id="PF02931">
    <property type="entry name" value="Neur_chan_LBD"/>
    <property type="match status" value="1"/>
</dbReference>
<accession>A0A914S262</accession>
<dbReference type="Proteomes" id="UP000887564">
    <property type="component" value="Unplaced"/>
</dbReference>
<evidence type="ECO:0000313" key="5">
    <source>
        <dbReference type="WBParaSite" id="PEQ_0001286501-mRNA-1"/>
    </source>
</evidence>
<evidence type="ECO:0000259" key="3">
    <source>
        <dbReference type="Pfam" id="PF02931"/>
    </source>
</evidence>
<reference evidence="5" key="1">
    <citation type="submission" date="2022-11" db="UniProtKB">
        <authorList>
            <consortium name="WormBaseParasite"/>
        </authorList>
    </citation>
    <scope>IDENTIFICATION</scope>
</reference>
<evidence type="ECO:0000256" key="2">
    <source>
        <dbReference type="ARBA" id="ARBA00023136"/>
    </source>
</evidence>
<comment type="subcellular location">
    <subcellularLocation>
        <location evidence="1">Membrane</location>
    </subcellularLocation>
</comment>
<dbReference type="SUPFAM" id="SSF63712">
    <property type="entry name" value="Nicotinic receptor ligand binding domain-like"/>
    <property type="match status" value="1"/>
</dbReference>